<proteinExistence type="predicted"/>
<dbReference type="EMBL" id="JAUSUB010000001">
    <property type="protein sequence ID" value="MDQ0268330.1"/>
    <property type="molecule type" value="Genomic_DNA"/>
</dbReference>
<evidence type="ECO:0000313" key="1">
    <source>
        <dbReference type="EMBL" id="MDQ0268330.1"/>
    </source>
</evidence>
<accession>A0ABU0AAQ4</accession>
<organism evidence="1 2">
    <name type="scientific">Cytobacillus purgationiresistens</name>
    <dbReference type="NCBI Taxonomy" id="863449"/>
    <lineage>
        <taxon>Bacteria</taxon>
        <taxon>Bacillati</taxon>
        <taxon>Bacillota</taxon>
        <taxon>Bacilli</taxon>
        <taxon>Bacillales</taxon>
        <taxon>Bacillaceae</taxon>
        <taxon>Cytobacillus</taxon>
    </lineage>
</organism>
<keyword evidence="2" id="KW-1185">Reference proteome</keyword>
<evidence type="ECO:0000313" key="2">
    <source>
        <dbReference type="Proteomes" id="UP001238088"/>
    </source>
</evidence>
<name>A0ABU0AAQ4_9BACI</name>
<protein>
    <submittedName>
        <fullName evidence="1">Transcriptional regulator YdeE</fullName>
    </submittedName>
</protein>
<comment type="caution">
    <text evidence="1">The sequence shown here is derived from an EMBL/GenBank/DDBJ whole genome shotgun (WGS) entry which is preliminary data.</text>
</comment>
<sequence length="56" mass="6060">MQIKTINQLKALSNIQPQGLISASTSFSEGRNDEKGDLYHMIGAADGSFSFHLGSF</sequence>
<dbReference type="Proteomes" id="UP001238088">
    <property type="component" value="Unassembled WGS sequence"/>
</dbReference>
<gene>
    <name evidence="1" type="ORF">J2S17_000199</name>
</gene>
<reference evidence="1 2" key="1">
    <citation type="submission" date="2023-07" db="EMBL/GenBank/DDBJ databases">
        <title>Genomic Encyclopedia of Type Strains, Phase IV (KMG-IV): sequencing the most valuable type-strain genomes for metagenomic binning, comparative biology and taxonomic classification.</title>
        <authorList>
            <person name="Goeker M."/>
        </authorList>
    </citation>
    <scope>NUCLEOTIDE SEQUENCE [LARGE SCALE GENOMIC DNA]</scope>
    <source>
        <strain evidence="1 2">DSM 23494</strain>
    </source>
</reference>